<gene>
    <name evidence="1" type="ORF">Sango_1062400</name>
</gene>
<dbReference type="Proteomes" id="UP001289374">
    <property type="component" value="Unassembled WGS sequence"/>
</dbReference>
<organism evidence="1 2">
    <name type="scientific">Sesamum angolense</name>
    <dbReference type="NCBI Taxonomy" id="2727404"/>
    <lineage>
        <taxon>Eukaryota</taxon>
        <taxon>Viridiplantae</taxon>
        <taxon>Streptophyta</taxon>
        <taxon>Embryophyta</taxon>
        <taxon>Tracheophyta</taxon>
        <taxon>Spermatophyta</taxon>
        <taxon>Magnoliopsida</taxon>
        <taxon>eudicotyledons</taxon>
        <taxon>Gunneridae</taxon>
        <taxon>Pentapetalae</taxon>
        <taxon>asterids</taxon>
        <taxon>lamiids</taxon>
        <taxon>Lamiales</taxon>
        <taxon>Pedaliaceae</taxon>
        <taxon>Sesamum</taxon>
    </lineage>
</organism>
<keyword evidence="2" id="KW-1185">Reference proteome</keyword>
<evidence type="ECO:0000313" key="1">
    <source>
        <dbReference type="EMBL" id="KAK4403217.1"/>
    </source>
</evidence>
<dbReference type="EMBL" id="JACGWL010000005">
    <property type="protein sequence ID" value="KAK4403217.1"/>
    <property type="molecule type" value="Genomic_DNA"/>
</dbReference>
<evidence type="ECO:0000313" key="2">
    <source>
        <dbReference type="Proteomes" id="UP001289374"/>
    </source>
</evidence>
<reference evidence="1" key="1">
    <citation type="submission" date="2020-06" db="EMBL/GenBank/DDBJ databases">
        <authorList>
            <person name="Li T."/>
            <person name="Hu X."/>
            <person name="Zhang T."/>
            <person name="Song X."/>
            <person name="Zhang H."/>
            <person name="Dai N."/>
            <person name="Sheng W."/>
            <person name="Hou X."/>
            <person name="Wei L."/>
        </authorList>
    </citation>
    <scope>NUCLEOTIDE SEQUENCE</scope>
    <source>
        <strain evidence="1">K16</strain>
        <tissue evidence="1">Leaf</tissue>
    </source>
</reference>
<comment type="caution">
    <text evidence="1">The sequence shown here is derived from an EMBL/GenBank/DDBJ whole genome shotgun (WGS) entry which is preliminary data.</text>
</comment>
<name>A0AAE2BZ82_9LAMI</name>
<protein>
    <submittedName>
        <fullName evidence="1">Uncharacterized protein</fullName>
    </submittedName>
</protein>
<dbReference type="AlphaFoldDB" id="A0AAE2BZ82"/>
<accession>A0AAE2BZ82</accession>
<dbReference type="PANTHER" id="PTHR10775">
    <property type="entry name" value="OS08G0208400 PROTEIN"/>
    <property type="match status" value="1"/>
</dbReference>
<sequence length="314" mass="35756">MYNKNLRGRTGLASEFEDGVKTFIEWAKAGLGYFSSSHDGVPEDGTRSCPIDVDPSLYCYGGSPYNYESGLADRFYNVVHAADQPLWNSCTHSQLALVAELVDIKKDDVDLEYCKFCGDARYKLTRGRDPRRKKSPYVALRYLPLIPHLQRLYCSTPTAERMTCHATPQTEEGSMCHPSDAEAWKNFYPMLNLRKSYVMFGWTFAEMILGHIHMGVRMYDHAMDNAFIMRAALIWTVNDLPPMGWRLDGVPPRDRHMEASSGLFGVTEIPSSDSTRLVLGLEEPWQSHAHDGCSLDLANNVCVERYRRYKPYLV</sequence>
<reference evidence="1" key="2">
    <citation type="journal article" date="2024" name="Plant">
        <title>Genomic evolution and insights into agronomic trait innovations of Sesamum species.</title>
        <authorList>
            <person name="Miao H."/>
            <person name="Wang L."/>
            <person name="Qu L."/>
            <person name="Liu H."/>
            <person name="Sun Y."/>
            <person name="Le M."/>
            <person name="Wang Q."/>
            <person name="Wei S."/>
            <person name="Zheng Y."/>
            <person name="Lin W."/>
            <person name="Duan Y."/>
            <person name="Cao H."/>
            <person name="Xiong S."/>
            <person name="Wang X."/>
            <person name="Wei L."/>
            <person name="Li C."/>
            <person name="Ma Q."/>
            <person name="Ju M."/>
            <person name="Zhao R."/>
            <person name="Li G."/>
            <person name="Mu C."/>
            <person name="Tian Q."/>
            <person name="Mei H."/>
            <person name="Zhang T."/>
            <person name="Gao T."/>
            <person name="Zhang H."/>
        </authorList>
    </citation>
    <scope>NUCLEOTIDE SEQUENCE</scope>
    <source>
        <strain evidence="1">K16</strain>
    </source>
</reference>
<proteinExistence type="predicted"/>
<dbReference type="PANTHER" id="PTHR10775:SF188">
    <property type="entry name" value="TRANSPOSASE-ASSOCIATED DOMAIN-CONTAINING PROTEIN"/>
    <property type="match status" value="1"/>
</dbReference>